<reference evidence="1 2" key="1">
    <citation type="journal article" date="2020" name="Nature">
        <title>Six reference-quality genomes reveal evolution of bat adaptations.</title>
        <authorList>
            <person name="Jebb D."/>
            <person name="Huang Z."/>
            <person name="Pippel M."/>
            <person name="Hughes G.M."/>
            <person name="Lavrichenko K."/>
            <person name="Devanna P."/>
            <person name="Winkler S."/>
            <person name="Jermiin L.S."/>
            <person name="Skirmuntt E.C."/>
            <person name="Katzourakis A."/>
            <person name="Burkitt-Gray L."/>
            <person name="Ray D.A."/>
            <person name="Sullivan K.A.M."/>
            <person name="Roscito J.G."/>
            <person name="Kirilenko B.M."/>
            <person name="Davalos L.M."/>
            <person name="Corthals A.P."/>
            <person name="Power M.L."/>
            <person name="Jones G."/>
            <person name="Ransome R.D."/>
            <person name="Dechmann D.K.N."/>
            <person name="Locatelli A.G."/>
            <person name="Puechmaille S.J."/>
            <person name="Fedrigo O."/>
            <person name="Jarvis E.D."/>
            <person name="Hiller M."/>
            <person name="Vernes S.C."/>
            <person name="Myers E.W."/>
            <person name="Teeling E.C."/>
        </authorList>
    </citation>
    <scope>NUCLEOTIDE SEQUENCE [LARGE SCALE GENOMIC DNA]</scope>
    <source>
        <strain evidence="1">MRhiFer1</strain>
        <tissue evidence="1">Lung</tissue>
    </source>
</reference>
<gene>
    <name evidence="1" type="ORF">mRhiFer1_009608</name>
</gene>
<dbReference type="EMBL" id="JACAGC010000003">
    <property type="protein sequence ID" value="KAF6376417.1"/>
    <property type="molecule type" value="Genomic_DNA"/>
</dbReference>
<organism evidence="1 2">
    <name type="scientific">Rhinolophus ferrumequinum</name>
    <name type="common">Greater horseshoe bat</name>
    <dbReference type="NCBI Taxonomy" id="59479"/>
    <lineage>
        <taxon>Eukaryota</taxon>
        <taxon>Metazoa</taxon>
        <taxon>Chordata</taxon>
        <taxon>Craniata</taxon>
        <taxon>Vertebrata</taxon>
        <taxon>Euteleostomi</taxon>
        <taxon>Mammalia</taxon>
        <taxon>Eutheria</taxon>
        <taxon>Laurasiatheria</taxon>
        <taxon>Chiroptera</taxon>
        <taxon>Yinpterochiroptera</taxon>
        <taxon>Rhinolophoidea</taxon>
        <taxon>Rhinolophidae</taxon>
        <taxon>Rhinolophinae</taxon>
        <taxon>Rhinolophus</taxon>
    </lineage>
</organism>
<dbReference type="AlphaFoldDB" id="A0A7J7ZQ32"/>
<protein>
    <submittedName>
        <fullName evidence="1">Uncharacterized protein</fullName>
    </submittedName>
</protein>
<name>A0A7J7ZQ32_RHIFE</name>
<dbReference type="Proteomes" id="UP000585614">
    <property type="component" value="Unassembled WGS sequence"/>
</dbReference>
<evidence type="ECO:0000313" key="1">
    <source>
        <dbReference type="EMBL" id="KAF6376417.1"/>
    </source>
</evidence>
<accession>A0A7J7ZQ32</accession>
<proteinExistence type="predicted"/>
<comment type="caution">
    <text evidence="1">The sequence shown here is derived from an EMBL/GenBank/DDBJ whole genome shotgun (WGS) entry which is preliminary data.</text>
</comment>
<evidence type="ECO:0000313" key="2">
    <source>
        <dbReference type="Proteomes" id="UP000585614"/>
    </source>
</evidence>
<sequence length="130" mass="14680">MVKINFFRTLEINHRLATTQRVFIQENLLNVGKDNDFSGILICPYCAPSPLQLCSSRETQQSWNQSLWEKNGSGALLKASFAENCPYEICLAAPLHPHTIAIDKAGPTSARKYNQCRRATEANWHIMTLT</sequence>